<evidence type="ECO:0000313" key="4">
    <source>
        <dbReference type="Proteomes" id="UP000009311"/>
    </source>
</evidence>
<dbReference type="eggNOG" id="COG3428">
    <property type="taxonomic scope" value="Bacteria"/>
</dbReference>
<dbReference type="PIRSF" id="PIRSF026631">
    <property type="entry name" value="UCP026631"/>
    <property type="match status" value="1"/>
</dbReference>
<sequence>MSDQRRLHPLALLIFFLKKLREWFFVLLIIFIPNDRVPYKFALPAGLVLLFALIFSCLAKYFFTKYQLTDDSLIIRTGLINKNQAIIPYTRMQNIKNSQNILLRPFDLTKLEIETAAGGSDKAEASLEVVPINLQDELLLKMNHGQIAAEKEKRGQASYSMSLSQNIARVLSTPGREIGYLLIALVLDNVVDIIKTIVQNRSNLLEGIFKFNRVEMAIIVGIALIIYLLNFVYQIVSFYNFTVTRTKNSLEFSHGLIKRVNKQIPLNKIQTIIIEQSLLQQILQIASVRLQLAGGQEDDEGLYDAIYFLPLIRLDSCFELMAEFLPEWELEKPNYQLTGRGIWYFTRWIYLWALVSCLMLRFSLIIGLVLLFAVLIYGMQRIFQKQSQGYAINPDSIWIRYYSYLNRRQVLMIKDKIQAVKYMTTPFLLKKNLGHVIVVAKSGNGEISARQKFVDKADFKQIQDFYLD</sequence>
<feature type="domain" description="YdbS-like PH" evidence="2">
    <location>
        <begin position="239"/>
        <end position="297"/>
    </location>
</feature>
<dbReference type="InterPro" id="IPR005182">
    <property type="entry name" value="YdbS-like_PH"/>
</dbReference>
<dbReference type="PANTHER" id="PTHR34473">
    <property type="entry name" value="UPF0699 TRANSMEMBRANE PROTEIN YDBS"/>
    <property type="match status" value="1"/>
</dbReference>
<accession>I7LBL9</accession>
<dbReference type="AlphaFoldDB" id="I7LBL9"/>
<feature type="transmembrane region" description="Helical" evidence="1">
    <location>
        <begin position="216"/>
        <end position="236"/>
    </location>
</feature>
<dbReference type="OrthoDB" id="2195155at2"/>
<name>I7LBL9_9LACO</name>
<keyword evidence="4" id="KW-1185">Reference proteome</keyword>
<keyword evidence="1" id="KW-0472">Membrane</keyword>
<comment type="caution">
    <text evidence="3">The sequence shown here is derived from an EMBL/GenBank/DDBJ whole genome shotgun (WGS) entry which is preliminary data.</text>
</comment>
<dbReference type="PANTHER" id="PTHR34473:SF2">
    <property type="entry name" value="UPF0699 TRANSMEMBRANE PROTEIN YDBT"/>
    <property type="match status" value="1"/>
</dbReference>
<dbReference type="PATRIC" id="fig|1423790.3.peg.125"/>
<protein>
    <recommendedName>
        <fullName evidence="2">YdbS-like PH domain-containing protein</fullName>
    </recommendedName>
</protein>
<feature type="transmembrane region" description="Helical" evidence="1">
    <location>
        <begin position="44"/>
        <end position="63"/>
    </location>
</feature>
<feature type="domain" description="YdbS-like PH" evidence="2">
    <location>
        <begin position="388"/>
        <end position="466"/>
    </location>
</feature>
<dbReference type="InterPro" id="IPR014529">
    <property type="entry name" value="UCP026631"/>
</dbReference>
<proteinExistence type="predicted"/>
<dbReference type="RefSeq" id="WP_009560265.1">
    <property type="nucleotide sequence ID" value="NZ_AYZN01000001.1"/>
</dbReference>
<feature type="transmembrane region" description="Helical" evidence="1">
    <location>
        <begin position="12"/>
        <end position="32"/>
    </location>
</feature>
<gene>
    <name evidence="3" type="ORF">BN53_06395</name>
</gene>
<reference evidence="3 4" key="1">
    <citation type="submission" date="2012-06" db="EMBL/GenBank/DDBJ databases">
        <title>Draft Genome Sequence of Lactobacillus pasteurii CRBIP 24.76T.</title>
        <authorList>
            <person name="Cousin S."/>
            <person name="Bouchier C."/>
            <person name="Loux V."/>
            <person name="Ma L."/>
            <person name="Creno S."/>
            <person name="Bizet C."/>
            <person name="Clermont D."/>
        </authorList>
    </citation>
    <scope>NUCLEOTIDE SEQUENCE [LARGE SCALE GENOMIC DNA]</scope>
    <source>
        <strain evidence="4">CRBIP 24.76T</strain>
    </source>
</reference>
<dbReference type="EMBL" id="CAKD01000023">
    <property type="protein sequence ID" value="CCI85711.1"/>
    <property type="molecule type" value="Genomic_DNA"/>
</dbReference>
<organism evidence="3 4">
    <name type="scientific">Lactobacillus pasteurii DSM 23907 = CRBIP 24.76</name>
    <dbReference type="NCBI Taxonomy" id="1423790"/>
    <lineage>
        <taxon>Bacteria</taxon>
        <taxon>Bacillati</taxon>
        <taxon>Bacillota</taxon>
        <taxon>Bacilli</taxon>
        <taxon>Lactobacillales</taxon>
        <taxon>Lactobacillaceae</taxon>
        <taxon>Lactobacillus</taxon>
    </lineage>
</organism>
<feature type="transmembrane region" description="Helical" evidence="1">
    <location>
        <begin position="349"/>
        <end position="377"/>
    </location>
</feature>
<evidence type="ECO:0000256" key="1">
    <source>
        <dbReference type="SAM" id="Phobius"/>
    </source>
</evidence>
<feature type="domain" description="YdbS-like PH" evidence="2">
    <location>
        <begin position="61"/>
        <end position="133"/>
    </location>
</feature>
<keyword evidence="1" id="KW-0812">Transmembrane</keyword>
<keyword evidence="1" id="KW-1133">Transmembrane helix</keyword>
<evidence type="ECO:0000259" key="2">
    <source>
        <dbReference type="Pfam" id="PF03703"/>
    </source>
</evidence>
<dbReference type="Pfam" id="PF03703">
    <property type="entry name" value="bPH_2"/>
    <property type="match status" value="3"/>
</dbReference>
<dbReference type="STRING" id="1423790.BN53_06395"/>
<evidence type="ECO:0000313" key="3">
    <source>
        <dbReference type="EMBL" id="CCI85711.1"/>
    </source>
</evidence>
<dbReference type="Proteomes" id="UP000009311">
    <property type="component" value="Unassembled WGS sequence"/>
</dbReference>